<dbReference type="InterPro" id="IPR001185">
    <property type="entry name" value="MS_channel"/>
</dbReference>
<evidence type="ECO:0000256" key="6">
    <source>
        <dbReference type="ARBA" id="ARBA00022989"/>
    </source>
</evidence>
<comment type="function">
    <text evidence="10">Channel that opens in response to stretch forces in the membrane lipid bilayer. May participate in the regulation of osmotic pressure changes within the cell.</text>
</comment>
<gene>
    <name evidence="10" type="primary">mscL</name>
    <name evidence="11" type="ORF">Cme02nite_71600</name>
</gene>
<evidence type="ECO:0000256" key="1">
    <source>
        <dbReference type="ARBA" id="ARBA00004651"/>
    </source>
</evidence>
<dbReference type="PANTHER" id="PTHR30266:SF2">
    <property type="entry name" value="LARGE-CONDUCTANCE MECHANOSENSITIVE CHANNEL"/>
    <property type="match status" value="1"/>
</dbReference>
<dbReference type="AlphaFoldDB" id="A0A8J3PJT9"/>
<dbReference type="InterPro" id="IPR037673">
    <property type="entry name" value="MSC/AndL"/>
</dbReference>
<evidence type="ECO:0000256" key="7">
    <source>
        <dbReference type="ARBA" id="ARBA00023065"/>
    </source>
</evidence>
<evidence type="ECO:0000256" key="5">
    <source>
        <dbReference type="ARBA" id="ARBA00022692"/>
    </source>
</evidence>
<sequence>MWDMLSGFRNFIMRGNVIDLAVGVVIGAAFTGLVTSFTDSFLKPVINLVGAGGDKVGGEWRIGDDSVIAWGAFLNAAITFALTAAVLYFLVVLPMNKLAERRNRGVEPEPKPVTEDIRLLTEIRDALVAARVPAQAVRQDGDQPAER</sequence>
<dbReference type="Gene3D" id="1.10.1200.120">
    <property type="entry name" value="Large-conductance mechanosensitive channel, MscL, domain 1"/>
    <property type="match status" value="1"/>
</dbReference>
<evidence type="ECO:0000256" key="2">
    <source>
        <dbReference type="ARBA" id="ARBA00007254"/>
    </source>
</evidence>
<keyword evidence="5 10" id="KW-0812">Transmembrane</keyword>
<dbReference type="GO" id="GO:0008381">
    <property type="term" value="F:mechanosensitive monoatomic ion channel activity"/>
    <property type="evidence" value="ECO:0007669"/>
    <property type="project" value="UniProtKB-UniRule"/>
</dbReference>
<organism evidence="11 12">
    <name type="scientific">Catellatospora methionotrophica</name>
    <dbReference type="NCBI Taxonomy" id="121620"/>
    <lineage>
        <taxon>Bacteria</taxon>
        <taxon>Bacillati</taxon>
        <taxon>Actinomycetota</taxon>
        <taxon>Actinomycetes</taxon>
        <taxon>Micromonosporales</taxon>
        <taxon>Micromonosporaceae</taxon>
        <taxon>Catellatospora</taxon>
    </lineage>
</organism>
<evidence type="ECO:0000313" key="11">
    <source>
        <dbReference type="EMBL" id="GIG18828.1"/>
    </source>
</evidence>
<dbReference type="NCBIfam" id="TIGR00220">
    <property type="entry name" value="mscL"/>
    <property type="match status" value="1"/>
</dbReference>
<dbReference type="PANTHER" id="PTHR30266">
    <property type="entry name" value="MECHANOSENSITIVE CHANNEL MSCL"/>
    <property type="match status" value="1"/>
</dbReference>
<protein>
    <recommendedName>
        <fullName evidence="10">Large-conductance mechanosensitive channel</fullName>
    </recommendedName>
</protein>
<name>A0A8J3PJT9_9ACTN</name>
<evidence type="ECO:0000256" key="8">
    <source>
        <dbReference type="ARBA" id="ARBA00023136"/>
    </source>
</evidence>
<evidence type="ECO:0000256" key="4">
    <source>
        <dbReference type="ARBA" id="ARBA00022475"/>
    </source>
</evidence>
<proteinExistence type="inferred from homology"/>
<accession>A0A8J3PJT9</accession>
<dbReference type="InterPro" id="IPR019823">
    <property type="entry name" value="Mechanosensitive_channel_CS"/>
</dbReference>
<comment type="similarity">
    <text evidence="2 10">Belongs to the MscL family.</text>
</comment>
<keyword evidence="6 10" id="KW-1133">Transmembrane helix</keyword>
<evidence type="ECO:0000256" key="10">
    <source>
        <dbReference type="HAMAP-Rule" id="MF_00115"/>
    </source>
</evidence>
<dbReference type="SUPFAM" id="SSF81330">
    <property type="entry name" value="Gated mechanosensitive channel"/>
    <property type="match status" value="1"/>
</dbReference>
<keyword evidence="8 10" id="KW-0472">Membrane</keyword>
<keyword evidence="7 10" id="KW-0406">Ion transport</keyword>
<evidence type="ECO:0000313" key="12">
    <source>
        <dbReference type="Proteomes" id="UP000660339"/>
    </source>
</evidence>
<dbReference type="Pfam" id="PF01741">
    <property type="entry name" value="MscL"/>
    <property type="match status" value="1"/>
</dbReference>
<dbReference type="Proteomes" id="UP000660339">
    <property type="component" value="Unassembled WGS sequence"/>
</dbReference>
<keyword evidence="12" id="KW-1185">Reference proteome</keyword>
<dbReference type="EMBL" id="BONJ01000044">
    <property type="protein sequence ID" value="GIG18828.1"/>
    <property type="molecule type" value="Genomic_DNA"/>
</dbReference>
<keyword evidence="4 10" id="KW-1003">Cell membrane</keyword>
<dbReference type="PRINTS" id="PR01264">
    <property type="entry name" value="MECHCHANNEL"/>
</dbReference>
<dbReference type="PROSITE" id="PS01327">
    <property type="entry name" value="MSCL"/>
    <property type="match status" value="1"/>
</dbReference>
<reference evidence="11" key="1">
    <citation type="submission" date="2021-01" db="EMBL/GenBank/DDBJ databases">
        <title>Whole genome shotgun sequence of Catellatospora methionotrophica NBRC 14553.</title>
        <authorList>
            <person name="Komaki H."/>
            <person name="Tamura T."/>
        </authorList>
    </citation>
    <scope>NUCLEOTIDE SEQUENCE</scope>
    <source>
        <strain evidence="11">NBRC 14553</strain>
    </source>
</reference>
<evidence type="ECO:0000256" key="9">
    <source>
        <dbReference type="ARBA" id="ARBA00023303"/>
    </source>
</evidence>
<comment type="subunit">
    <text evidence="10">Homopentamer.</text>
</comment>
<dbReference type="GO" id="GO:0005886">
    <property type="term" value="C:plasma membrane"/>
    <property type="evidence" value="ECO:0007669"/>
    <property type="project" value="UniProtKB-SubCell"/>
</dbReference>
<comment type="caution">
    <text evidence="11">The sequence shown here is derived from an EMBL/GenBank/DDBJ whole genome shotgun (WGS) entry which is preliminary data.</text>
</comment>
<feature type="transmembrane region" description="Helical" evidence="10">
    <location>
        <begin position="67"/>
        <end position="93"/>
    </location>
</feature>
<dbReference type="HAMAP" id="MF_00115">
    <property type="entry name" value="MscL"/>
    <property type="match status" value="1"/>
</dbReference>
<feature type="transmembrane region" description="Helical" evidence="10">
    <location>
        <begin position="20"/>
        <end position="38"/>
    </location>
</feature>
<comment type="subcellular location">
    <subcellularLocation>
        <location evidence="1 10">Cell membrane</location>
        <topology evidence="1 10">Multi-pass membrane protein</topology>
    </subcellularLocation>
</comment>
<dbReference type="InterPro" id="IPR036019">
    <property type="entry name" value="MscL_channel"/>
</dbReference>
<evidence type="ECO:0000256" key="3">
    <source>
        <dbReference type="ARBA" id="ARBA00022448"/>
    </source>
</evidence>
<keyword evidence="9 10" id="KW-0407">Ion channel</keyword>
<keyword evidence="3 10" id="KW-0813">Transport</keyword>